<dbReference type="InterPro" id="IPR044862">
    <property type="entry name" value="Pro_4_hyd_alph_FE2OG_OXY"/>
</dbReference>
<dbReference type="InterPro" id="IPR005123">
    <property type="entry name" value="Oxoglu/Fe-dep_dioxygenase_dom"/>
</dbReference>
<sequence length="194" mass="21196">MPGPDMLVYDNILSPAQCARLARSTSPGCRTTHPSVDDPGLTGIIDTLSAVVDEVENQHYRSGATGISELTLIRYEPGSRQKKHRDNEYEGAIFHGVTTPRTVYACCVYLADPADYEGGELVVAGHPPMRPSLGSGVFVRGDVEHRVKKITGGLRFALKVTVTVPPTVCWRLRARHGDVEWVPGKPLECWTTTV</sequence>
<dbReference type="EMBL" id="OY726394">
    <property type="protein sequence ID" value="CAJ1504248.1"/>
    <property type="molecule type" value="Genomic_DNA"/>
</dbReference>
<evidence type="ECO:0000259" key="1">
    <source>
        <dbReference type="PROSITE" id="PS51471"/>
    </source>
</evidence>
<organism evidence="2 3">
    <name type="scientific">[Mycobacterium] kokjensenii</name>
    <dbReference type="NCBI Taxonomy" id="3064287"/>
    <lineage>
        <taxon>Bacteria</taxon>
        <taxon>Bacillati</taxon>
        <taxon>Actinomycetota</taxon>
        <taxon>Actinomycetes</taxon>
        <taxon>Mycobacteriales</taxon>
        <taxon>Mycobacteriaceae</taxon>
        <taxon>Mycolicibacter</taxon>
    </lineage>
</organism>
<feature type="domain" description="Fe2OG dioxygenase" evidence="1">
    <location>
        <begin position="66"/>
        <end position="165"/>
    </location>
</feature>
<gene>
    <name evidence="2" type="ORF">MU0083_003389</name>
</gene>
<keyword evidence="3" id="KW-1185">Reference proteome</keyword>
<protein>
    <submittedName>
        <fullName evidence="2">2OG-Fe(II) oxygenase</fullName>
        <ecNumber evidence="2">1.14.11.-</ecNumber>
    </submittedName>
</protein>
<dbReference type="PROSITE" id="PS51471">
    <property type="entry name" value="FE2OG_OXY"/>
    <property type="match status" value="1"/>
</dbReference>
<evidence type="ECO:0000313" key="2">
    <source>
        <dbReference type="EMBL" id="CAJ1504248.1"/>
    </source>
</evidence>
<dbReference type="GO" id="GO:0016491">
    <property type="term" value="F:oxidoreductase activity"/>
    <property type="evidence" value="ECO:0007669"/>
    <property type="project" value="UniProtKB-KW"/>
</dbReference>
<dbReference type="Pfam" id="PF13640">
    <property type="entry name" value="2OG-FeII_Oxy_3"/>
    <property type="match status" value="1"/>
</dbReference>
<dbReference type="EC" id="1.14.11.-" evidence="2"/>
<accession>A0ABM9LT35</accession>
<evidence type="ECO:0000313" key="3">
    <source>
        <dbReference type="Proteomes" id="UP001190336"/>
    </source>
</evidence>
<dbReference type="Gene3D" id="2.60.120.620">
    <property type="entry name" value="q2cbj1_9rhob like domain"/>
    <property type="match status" value="1"/>
</dbReference>
<reference evidence="2 3" key="1">
    <citation type="submission" date="2023-08" db="EMBL/GenBank/DDBJ databases">
        <authorList>
            <person name="Folkvardsen B D."/>
            <person name="Norman A."/>
        </authorList>
    </citation>
    <scope>NUCLEOTIDE SEQUENCE [LARGE SCALE GENOMIC DNA]</scope>
    <source>
        <strain evidence="2 3">Mu0083</strain>
    </source>
</reference>
<dbReference type="Proteomes" id="UP001190336">
    <property type="component" value="Chromosome"/>
</dbReference>
<dbReference type="RefSeq" id="WP_308474081.1">
    <property type="nucleotide sequence ID" value="NZ_OY726394.1"/>
</dbReference>
<proteinExistence type="predicted"/>
<keyword evidence="2" id="KW-0560">Oxidoreductase</keyword>
<name>A0ABM9LT35_9MYCO</name>